<dbReference type="GO" id="GO:0005525">
    <property type="term" value="F:GTP binding"/>
    <property type="evidence" value="ECO:0007669"/>
    <property type="project" value="InterPro"/>
</dbReference>
<accession>A0A366H3X3</accession>
<name>A0A366H3X3_9BURK</name>
<evidence type="ECO:0000313" key="2">
    <source>
        <dbReference type="EMBL" id="RBP36261.1"/>
    </source>
</evidence>
<dbReference type="GO" id="GO:0000028">
    <property type="term" value="P:ribosomal small subunit assembly"/>
    <property type="evidence" value="ECO:0007669"/>
    <property type="project" value="TreeGrafter"/>
</dbReference>
<comment type="caution">
    <text evidence="2">The sequence shown here is derived from an EMBL/GenBank/DDBJ whole genome shotgun (WGS) entry which is preliminary data.</text>
</comment>
<dbReference type="SUPFAM" id="SSF52540">
    <property type="entry name" value="P-loop containing nucleoside triphosphate hydrolases"/>
    <property type="match status" value="1"/>
</dbReference>
<feature type="domain" description="G" evidence="1">
    <location>
        <begin position="40"/>
        <end position="136"/>
    </location>
</feature>
<keyword evidence="3" id="KW-1185">Reference proteome</keyword>
<protein>
    <submittedName>
        <fullName evidence="2">50S ribosome-binding GTPase</fullName>
    </submittedName>
</protein>
<gene>
    <name evidence="2" type="ORF">DFR37_11392</name>
</gene>
<dbReference type="PANTHER" id="PTHR42698">
    <property type="entry name" value="GTPASE ERA"/>
    <property type="match status" value="1"/>
</dbReference>
<dbReference type="OrthoDB" id="238366at2"/>
<evidence type="ECO:0000259" key="1">
    <source>
        <dbReference type="Pfam" id="PF01926"/>
    </source>
</evidence>
<dbReference type="EMBL" id="QNRQ01000013">
    <property type="protein sequence ID" value="RBP36261.1"/>
    <property type="molecule type" value="Genomic_DNA"/>
</dbReference>
<reference evidence="2 3" key="1">
    <citation type="submission" date="2018-06" db="EMBL/GenBank/DDBJ databases">
        <title>Genomic Encyclopedia of Type Strains, Phase IV (KMG-IV): sequencing the most valuable type-strain genomes for metagenomic binning, comparative biology and taxonomic classification.</title>
        <authorList>
            <person name="Goeker M."/>
        </authorList>
    </citation>
    <scope>NUCLEOTIDE SEQUENCE [LARGE SCALE GENOMIC DNA]</scope>
    <source>
        <strain evidence="2 3">DSM 25520</strain>
    </source>
</reference>
<dbReference type="Proteomes" id="UP000253628">
    <property type="component" value="Unassembled WGS sequence"/>
</dbReference>
<dbReference type="PANTHER" id="PTHR42698:SF2">
    <property type="entry name" value="GTPASE ERA-LIKE, CHLOROPLASTIC"/>
    <property type="match status" value="1"/>
</dbReference>
<dbReference type="GO" id="GO:0019843">
    <property type="term" value="F:rRNA binding"/>
    <property type="evidence" value="ECO:0007669"/>
    <property type="project" value="TreeGrafter"/>
</dbReference>
<dbReference type="RefSeq" id="WP_113934696.1">
    <property type="nucleotide sequence ID" value="NZ_JACCEU010000010.1"/>
</dbReference>
<dbReference type="InterPro" id="IPR006073">
    <property type="entry name" value="GTP-bd"/>
</dbReference>
<dbReference type="Pfam" id="PF01926">
    <property type="entry name" value="MMR_HSR1"/>
    <property type="match status" value="1"/>
</dbReference>
<organism evidence="2 3">
    <name type="scientific">Eoetvoesiella caeni</name>
    <dbReference type="NCBI Taxonomy" id="645616"/>
    <lineage>
        <taxon>Bacteria</taxon>
        <taxon>Pseudomonadati</taxon>
        <taxon>Pseudomonadota</taxon>
        <taxon>Betaproteobacteria</taxon>
        <taxon>Burkholderiales</taxon>
        <taxon>Alcaligenaceae</taxon>
        <taxon>Eoetvoesiella</taxon>
    </lineage>
</organism>
<dbReference type="InterPro" id="IPR005662">
    <property type="entry name" value="GTPase_Era-like"/>
</dbReference>
<dbReference type="InterPro" id="IPR027417">
    <property type="entry name" value="P-loop_NTPase"/>
</dbReference>
<evidence type="ECO:0000313" key="3">
    <source>
        <dbReference type="Proteomes" id="UP000253628"/>
    </source>
</evidence>
<dbReference type="GO" id="GO:0043024">
    <property type="term" value="F:ribosomal small subunit binding"/>
    <property type="evidence" value="ECO:0007669"/>
    <property type="project" value="TreeGrafter"/>
</dbReference>
<proteinExistence type="predicted"/>
<dbReference type="Gene3D" id="3.40.50.300">
    <property type="entry name" value="P-loop containing nucleotide triphosphate hydrolases"/>
    <property type="match status" value="1"/>
</dbReference>
<sequence>MSKQDIQTRAERDILPALPNSTHDLARLRVLNSGQDTPVVTVIGKFNHGKSRLLNELIGNDTFAVADKRETTALAEHLHDDVRWLDAPGLDADVGSEDDRLAVQAAWLQSDIRLVVHAAKEGELDTAERCLLHELHADGKNTQRQTLLILSQADQLADDTQLKKVSEAILTQAPGMTLNIVSSTRHRKGVQEGKALLVNKSGIPALKTALGAALKRVPQARAHEKQMLLDTIRLELRHLSDAYAGTLADLHSKQRQQRQRFDQDIIDALGKVEQDMQKTLEVSGTDHSLIPDAAEDRFKLTAGKLERARLQIAYSQACIYLNGTLTRHGVFELPSEQQTAAASLNSVMVAVLGVSVKYRKDLNNIFCTASGQATLHRQFARYFEISTDRKTLLAQITNAEHNVATTDKAWAALHELETITQT</sequence>
<dbReference type="AlphaFoldDB" id="A0A366H3X3"/>